<protein>
    <recommendedName>
        <fullName evidence="3">Apea-like HEPN domain-containing protein</fullName>
    </recommendedName>
</protein>
<organism evidence="1 2">
    <name type="scientific">Pseudohalioglobus sediminis</name>
    <dbReference type="NCBI Taxonomy" id="2606449"/>
    <lineage>
        <taxon>Bacteria</taxon>
        <taxon>Pseudomonadati</taxon>
        <taxon>Pseudomonadota</taxon>
        <taxon>Gammaproteobacteria</taxon>
        <taxon>Cellvibrionales</taxon>
        <taxon>Halieaceae</taxon>
        <taxon>Pseudohalioglobus</taxon>
    </lineage>
</organism>
<proteinExistence type="predicted"/>
<name>A0A5B0X062_9GAMM</name>
<evidence type="ECO:0000313" key="1">
    <source>
        <dbReference type="EMBL" id="KAA1192702.1"/>
    </source>
</evidence>
<keyword evidence="2" id="KW-1185">Reference proteome</keyword>
<evidence type="ECO:0008006" key="3">
    <source>
        <dbReference type="Google" id="ProtNLM"/>
    </source>
</evidence>
<evidence type="ECO:0000313" key="2">
    <source>
        <dbReference type="Proteomes" id="UP000323708"/>
    </source>
</evidence>
<sequence length="196" mass="22969">MELGYTLLKTRHRAEREGYPFNLSLRVHRALSWLDRAERCEDDDGRFIFLWIAFNAAYANEIYDQERSPEQKVFGRFLKKLIDLDKDDVLYELIWNEFPSSIRVLLDNEFVYQPFWDHHDGLPDSVDWQSKFDRAKVAANKALADHNTTTILSIVLSRMYTLRNQLIHGGATWNSSVNREQLRDCSAFLGKLVPAE</sequence>
<dbReference type="AlphaFoldDB" id="A0A5B0X062"/>
<gene>
    <name evidence="1" type="ORF">F0M18_08580</name>
</gene>
<dbReference type="Proteomes" id="UP000323708">
    <property type="component" value="Unassembled WGS sequence"/>
</dbReference>
<dbReference type="RefSeq" id="WP_149610986.1">
    <property type="nucleotide sequence ID" value="NZ_VTUX01000003.1"/>
</dbReference>
<reference evidence="1 2" key="1">
    <citation type="submission" date="2019-09" db="EMBL/GenBank/DDBJ databases">
        <authorList>
            <person name="Chen X.-Y."/>
        </authorList>
    </citation>
    <scope>NUCLEOTIDE SEQUENCE [LARGE SCALE GENOMIC DNA]</scope>
    <source>
        <strain evidence="1 2">NY5</strain>
    </source>
</reference>
<comment type="caution">
    <text evidence="1">The sequence shown here is derived from an EMBL/GenBank/DDBJ whole genome shotgun (WGS) entry which is preliminary data.</text>
</comment>
<dbReference type="EMBL" id="VTUX01000003">
    <property type="protein sequence ID" value="KAA1192702.1"/>
    <property type="molecule type" value="Genomic_DNA"/>
</dbReference>
<accession>A0A5B0X062</accession>